<keyword evidence="2" id="KW-0732">Signal</keyword>
<protein>
    <submittedName>
        <fullName evidence="4">S9 family peptidase</fullName>
    </submittedName>
</protein>
<reference evidence="4 5" key="1">
    <citation type="submission" date="2021-04" db="EMBL/GenBank/DDBJ databases">
        <authorList>
            <person name="Pira H."/>
            <person name="Risdian C."/>
            <person name="Wink J."/>
        </authorList>
    </citation>
    <scope>NUCLEOTIDE SEQUENCE [LARGE SCALE GENOMIC DNA]</scope>
    <source>
        <strain evidence="4 5">WHA3</strain>
    </source>
</reference>
<dbReference type="PANTHER" id="PTHR42776">
    <property type="entry name" value="SERINE PEPTIDASE S9 FAMILY MEMBER"/>
    <property type="match status" value="1"/>
</dbReference>
<keyword evidence="1" id="KW-0378">Hydrolase</keyword>
<accession>A0ABS6SGX3</accession>
<dbReference type="EMBL" id="JAGSPA010000004">
    <property type="protein sequence ID" value="MBV7257678.1"/>
    <property type="molecule type" value="Genomic_DNA"/>
</dbReference>
<sequence length="656" mass="71530">MVKSLLMAALGAAALSLGPAAAQDFSDTAIKFGRMPDVTNMRLAPDGKHVSYLDRSGPFSVLYVANVASGEKRPVLRSDKNVDFHNCRWLNVERLACLADGQSDEYGKLIGFTRMLAFSLDGSDVVQLGQRNRFRSVGMNQYSGNIIDILPDEPRHVLMEIELLPERTGSTLLADTRKGLSVQKVDIYSGRMRTALSPTQNAARFGTDGRGNVRVILQRQSAPRGNIGNTYRYLVSEADKKNWVTFAEAQYDDPAGVSFEGFDETGQFIYMLRPHKGRQALFKEPASGKGTPELVFAHDAVDVDGLVKFGRWGRPVGVSWSDEYPHIEFFDPELEQLTDALTGALGGDVSVQLLEDSWDGNRILLNASSDRDPGTYYIFDQETKQLIKMSAVRLALSDTAMSEVTPISYPAADGTQIPGYLTLPPGTAADARNLPFIVLPHGGPSARDTWGFDWLAQSLAANGYAVLQPNYRGSAGFGATWLGDNAFRAWRTSIDDINDGARWAARSGLADAGKMAILGWSYGGYAALQAATVDPGLYKAVVAIAPVADLGQLKEDSRGFTNYRIVAAQVGSGPHIEEGSPKRRAALFQAPVLLFHGDKDLNVDVGHSRAMEDALQDAGKPVTYIEYEDLDHGLPSSFARTDMLTRTERFLSDALR</sequence>
<name>A0ABS6SGX3_9SPHN</name>
<dbReference type="PANTHER" id="PTHR42776:SF27">
    <property type="entry name" value="DIPEPTIDYL PEPTIDASE FAMILY MEMBER 6"/>
    <property type="match status" value="1"/>
</dbReference>
<evidence type="ECO:0000256" key="1">
    <source>
        <dbReference type="ARBA" id="ARBA00022801"/>
    </source>
</evidence>
<proteinExistence type="predicted"/>
<dbReference type="Pfam" id="PF00326">
    <property type="entry name" value="Peptidase_S9"/>
    <property type="match status" value="1"/>
</dbReference>
<evidence type="ECO:0000259" key="3">
    <source>
        <dbReference type="Pfam" id="PF00326"/>
    </source>
</evidence>
<dbReference type="Proteomes" id="UP000722336">
    <property type="component" value="Unassembled WGS sequence"/>
</dbReference>
<feature type="chain" id="PRO_5047330697" evidence="2">
    <location>
        <begin position="23"/>
        <end position="656"/>
    </location>
</feature>
<organism evidence="4 5">
    <name type="scientific">Pacificimonas pallii</name>
    <dbReference type="NCBI Taxonomy" id="2827236"/>
    <lineage>
        <taxon>Bacteria</taxon>
        <taxon>Pseudomonadati</taxon>
        <taxon>Pseudomonadota</taxon>
        <taxon>Alphaproteobacteria</taxon>
        <taxon>Sphingomonadales</taxon>
        <taxon>Sphingosinicellaceae</taxon>
        <taxon>Pacificimonas</taxon>
    </lineage>
</organism>
<gene>
    <name evidence="4" type="ORF">KCG44_12870</name>
</gene>
<comment type="caution">
    <text evidence="4">The sequence shown here is derived from an EMBL/GenBank/DDBJ whole genome shotgun (WGS) entry which is preliminary data.</text>
</comment>
<feature type="signal peptide" evidence="2">
    <location>
        <begin position="1"/>
        <end position="22"/>
    </location>
</feature>
<evidence type="ECO:0000256" key="2">
    <source>
        <dbReference type="SAM" id="SignalP"/>
    </source>
</evidence>
<dbReference type="RefSeq" id="WP_218446513.1">
    <property type="nucleotide sequence ID" value="NZ_JAGSPA010000004.1"/>
</dbReference>
<feature type="domain" description="Peptidase S9 prolyl oligopeptidase catalytic" evidence="3">
    <location>
        <begin position="450"/>
        <end position="655"/>
    </location>
</feature>
<evidence type="ECO:0000313" key="4">
    <source>
        <dbReference type="EMBL" id="MBV7257678.1"/>
    </source>
</evidence>
<keyword evidence="5" id="KW-1185">Reference proteome</keyword>
<evidence type="ECO:0000313" key="5">
    <source>
        <dbReference type="Proteomes" id="UP000722336"/>
    </source>
</evidence>
<dbReference type="InterPro" id="IPR001375">
    <property type="entry name" value="Peptidase_S9_cat"/>
</dbReference>